<name>Q2S7R3_HAHCH</name>
<dbReference type="KEGG" id="hch:HCH_06681"/>
<dbReference type="InterPro" id="IPR013424">
    <property type="entry name" value="Ice-binding_C"/>
</dbReference>
<accession>Q2S7R3</accession>
<dbReference type="eggNOG" id="ENOG5033M82">
    <property type="taxonomic scope" value="Bacteria"/>
</dbReference>
<dbReference type="Proteomes" id="UP000000238">
    <property type="component" value="Chromosome"/>
</dbReference>
<evidence type="ECO:0000313" key="4">
    <source>
        <dbReference type="Proteomes" id="UP000000238"/>
    </source>
</evidence>
<evidence type="ECO:0000259" key="2">
    <source>
        <dbReference type="Pfam" id="PF07589"/>
    </source>
</evidence>
<gene>
    <name evidence="3" type="ordered locus">HCH_06681</name>
</gene>
<evidence type="ECO:0000313" key="3">
    <source>
        <dbReference type="EMBL" id="ABC33311.1"/>
    </source>
</evidence>
<feature type="signal peptide" evidence="1">
    <location>
        <begin position="1"/>
        <end position="20"/>
    </location>
</feature>
<dbReference type="SUPFAM" id="SSF49384">
    <property type="entry name" value="Carbohydrate-binding domain"/>
    <property type="match status" value="1"/>
</dbReference>
<reference evidence="3 4" key="1">
    <citation type="journal article" date="2005" name="Nucleic Acids Res.">
        <title>Genomic blueprint of Hahella chejuensis, a marine microbe producing an algicidal agent.</title>
        <authorList>
            <person name="Jeong H."/>
            <person name="Yim J.H."/>
            <person name="Lee C."/>
            <person name="Choi S.-H."/>
            <person name="Park Y.K."/>
            <person name="Yoon S.H."/>
            <person name="Hur C.-G."/>
            <person name="Kang H.-Y."/>
            <person name="Kim D."/>
            <person name="Lee H.H."/>
            <person name="Park K.H."/>
            <person name="Park S.-H."/>
            <person name="Park H.-S."/>
            <person name="Lee H.K."/>
            <person name="Oh T.K."/>
            <person name="Kim J.F."/>
        </authorList>
    </citation>
    <scope>NUCLEOTIDE SEQUENCE [LARGE SCALE GENOMIC DNA]</scope>
    <source>
        <strain evidence="3 4">KCTC 2396</strain>
    </source>
</reference>
<dbReference type="HOGENOM" id="CLU_1445791_0_0_6"/>
<dbReference type="InterPro" id="IPR008965">
    <property type="entry name" value="CBM2/CBM3_carb-bd_dom_sf"/>
</dbReference>
<dbReference type="Pfam" id="PF07589">
    <property type="entry name" value="PEP-CTERM"/>
    <property type="match status" value="1"/>
</dbReference>
<dbReference type="STRING" id="349521.HCH_06681"/>
<sequence length="187" mass="19639">MKLLHFFAVILLALSASARASYISFQASTDHIVVGDAFYVDVILEKPFDGLFEGDELLAFGFNLGYDAGVLQLIDSTMGAPWDDDSALFPGIDVAGSAFPGVTDDSGAGLLLARLSFSAVAAGLSQLSLFGDSAANPDLGLLYVSGSDVIDARKDMRIYSVPQPASMWMLALGGLGLLVRRKAAGVR</sequence>
<dbReference type="GO" id="GO:0030246">
    <property type="term" value="F:carbohydrate binding"/>
    <property type="evidence" value="ECO:0007669"/>
    <property type="project" value="InterPro"/>
</dbReference>
<keyword evidence="1" id="KW-0732">Signal</keyword>
<dbReference type="RefSeq" id="WP_011400363.1">
    <property type="nucleotide sequence ID" value="NC_007645.1"/>
</dbReference>
<dbReference type="OrthoDB" id="6197090at2"/>
<feature type="chain" id="PRO_5004215150" description="Ice-binding protein C-terminal domain-containing protein" evidence="1">
    <location>
        <begin position="21"/>
        <end position="187"/>
    </location>
</feature>
<organism evidence="3 4">
    <name type="scientific">Hahella chejuensis (strain KCTC 2396)</name>
    <dbReference type="NCBI Taxonomy" id="349521"/>
    <lineage>
        <taxon>Bacteria</taxon>
        <taxon>Pseudomonadati</taxon>
        <taxon>Pseudomonadota</taxon>
        <taxon>Gammaproteobacteria</taxon>
        <taxon>Oceanospirillales</taxon>
        <taxon>Hahellaceae</taxon>
        <taxon>Hahella</taxon>
    </lineage>
</organism>
<dbReference type="AlphaFoldDB" id="Q2S7R3"/>
<keyword evidence="4" id="KW-1185">Reference proteome</keyword>
<feature type="domain" description="Ice-binding protein C-terminal" evidence="2">
    <location>
        <begin position="160"/>
        <end position="182"/>
    </location>
</feature>
<dbReference type="CDD" id="cd08547">
    <property type="entry name" value="Type_II_cohesin"/>
    <property type="match status" value="1"/>
</dbReference>
<protein>
    <recommendedName>
        <fullName evidence="2">Ice-binding protein C-terminal domain-containing protein</fullName>
    </recommendedName>
</protein>
<proteinExistence type="predicted"/>
<evidence type="ECO:0000256" key="1">
    <source>
        <dbReference type="SAM" id="SignalP"/>
    </source>
</evidence>
<dbReference type="EMBL" id="CP000155">
    <property type="protein sequence ID" value="ABC33311.1"/>
    <property type="molecule type" value="Genomic_DNA"/>
</dbReference>